<organism evidence="2 3">
    <name type="scientific">Marinilactibacillus psychrotolerans</name>
    <dbReference type="NCBI Taxonomy" id="191770"/>
    <lineage>
        <taxon>Bacteria</taxon>
        <taxon>Bacillati</taxon>
        <taxon>Bacillota</taxon>
        <taxon>Bacilli</taxon>
        <taxon>Lactobacillales</taxon>
        <taxon>Carnobacteriaceae</taxon>
        <taxon>Marinilactibacillus</taxon>
    </lineage>
</organism>
<dbReference type="InterPro" id="IPR052928">
    <property type="entry name" value="Desiccation-related_membrane"/>
</dbReference>
<accession>A0A5R9C472</accession>
<comment type="caution">
    <text evidence="2">The sequence shown here is derived from an EMBL/GenBank/DDBJ whole genome shotgun (WGS) entry which is preliminary data.</text>
</comment>
<dbReference type="PANTHER" id="PTHR35792">
    <property type="entry name" value="GENERAL STRESS PROTEIN"/>
    <property type="match status" value="1"/>
</dbReference>
<proteinExistence type="predicted"/>
<dbReference type="Pfam" id="PF12732">
    <property type="entry name" value="YtxH"/>
    <property type="match status" value="1"/>
</dbReference>
<feature type="compositionally biased region" description="Basic and acidic residues" evidence="1">
    <location>
        <begin position="150"/>
        <end position="164"/>
    </location>
</feature>
<feature type="compositionally biased region" description="Basic and acidic residues" evidence="1">
    <location>
        <begin position="94"/>
        <end position="117"/>
    </location>
</feature>
<dbReference type="EMBL" id="VBTE01000015">
    <property type="protein sequence ID" value="TLQ07622.1"/>
    <property type="molecule type" value="Genomic_DNA"/>
</dbReference>
<reference evidence="2 3" key="1">
    <citation type="submission" date="2019-05" db="EMBL/GenBank/DDBJ databases">
        <title>The metagenome of a microbial culture collection derived from dairy environment covers the genomic content of the human microbiome.</title>
        <authorList>
            <person name="Roder T."/>
            <person name="Wuthrich D."/>
            <person name="Sattari Z."/>
            <person name="Von Ah U."/>
            <person name="Bar C."/>
            <person name="Ronchi F."/>
            <person name="Macpherson A.J."/>
            <person name="Ganal-Vonarburg S.C."/>
            <person name="Bruggmann R."/>
            <person name="Vergeres G."/>
        </authorList>
    </citation>
    <scope>NUCLEOTIDE SEQUENCE [LARGE SCALE GENOMIC DNA]</scope>
    <source>
        <strain evidence="2 3">FAM 24235</strain>
    </source>
</reference>
<dbReference type="OrthoDB" id="2156438at2"/>
<name>A0A5R9C472_9LACT</name>
<dbReference type="AlphaFoldDB" id="A0A5R9C472"/>
<evidence type="ECO:0000313" key="2">
    <source>
        <dbReference type="EMBL" id="TLQ07622.1"/>
    </source>
</evidence>
<dbReference type="PANTHER" id="PTHR35792:SF1">
    <property type="entry name" value="SLL0268 PROTEIN"/>
    <property type="match status" value="1"/>
</dbReference>
<dbReference type="Proteomes" id="UP000307201">
    <property type="component" value="Unassembled WGS sequence"/>
</dbReference>
<sequence length="190" mass="20655">MNKQSKSEGFLLGTIVGAAIAGVSALLFAPKSGKELREDITQHSNRTKGQLKDYADLAKEKGAELKETAQKASSEYVDTAKKTYGQMTESLNNSKDEQKNTLNDIKKEAASMAEEAKNAVNGGTKKENNLNNHTGIGTEEAKSRTMSFDYDEKKMTESESKSQKTENTSTEQTTEDGKDDKGTTNTNVGI</sequence>
<evidence type="ECO:0000256" key="1">
    <source>
        <dbReference type="SAM" id="MobiDB-lite"/>
    </source>
</evidence>
<gene>
    <name evidence="2" type="ORF">FEZ48_06470</name>
</gene>
<protein>
    <submittedName>
        <fullName evidence="2">YtxH domain-containing protein</fullName>
    </submittedName>
</protein>
<dbReference type="RefSeq" id="WP_138471750.1">
    <property type="nucleotide sequence ID" value="NZ_VBTE01000015.1"/>
</dbReference>
<evidence type="ECO:0000313" key="3">
    <source>
        <dbReference type="Proteomes" id="UP000307201"/>
    </source>
</evidence>
<dbReference type="STRING" id="191770.SAMN04488013_12026"/>
<dbReference type="InterPro" id="IPR024623">
    <property type="entry name" value="YtxH"/>
</dbReference>
<feature type="region of interest" description="Disordered" evidence="1">
    <location>
        <begin position="87"/>
        <end position="190"/>
    </location>
</feature>